<feature type="coiled-coil region" evidence="2">
    <location>
        <begin position="80"/>
        <end position="111"/>
    </location>
</feature>
<dbReference type="GO" id="GO:0051642">
    <property type="term" value="P:centrosome localization"/>
    <property type="evidence" value="ECO:0007669"/>
    <property type="project" value="TreeGrafter"/>
</dbReference>
<feature type="compositionally biased region" description="Pro residues" evidence="3">
    <location>
        <begin position="317"/>
        <end position="327"/>
    </location>
</feature>
<reference evidence="4" key="1">
    <citation type="journal article" date="2023" name="Science">
        <title>Genome structures resolve the early diversification of teleost fishes.</title>
        <authorList>
            <person name="Parey E."/>
            <person name="Louis A."/>
            <person name="Montfort J."/>
            <person name="Bouchez O."/>
            <person name="Roques C."/>
            <person name="Iampietro C."/>
            <person name="Lluch J."/>
            <person name="Castinel A."/>
            <person name="Donnadieu C."/>
            <person name="Desvignes T."/>
            <person name="Floi Bucao C."/>
            <person name="Jouanno E."/>
            <person name="Wen M."/>
            <person name="Mejri S."/>
            <person name="Dirks R."/>
            <person name="Jansen H."/>
            <person name="Henkel C."/>
            <person name="Chen W.J."/>
            <person name="Zahm M."/>
            <person name="Cabau C."/>
            <person name="Klopp C."/>
            <person name="Thompson A.W."/>
            <person name="Robinson-Rechavi M."/>
            <person name="Braasch I."/>
            <person name="Lecointre G."/>
            <person name="Bobe J."/>
            <person name="Postlethwait J.H."/>
            <person name="Berthelot C."/>
            <person name="Roest Crollius H."/>
            <person name="Guiguen Y."/>
        </authorList>
    </citation>
    <scope>NUCLEOTIDE SEQUENCE</scope>
    <source>
        <strain evidence="4">WJC10195</strain>
    </source>
</reference>
<dbReference type="GO" id="GO:0008017">
    <property type="term" value="F:microtubule binding"/>
    <property type="evidence" value="ECO:0007669"/>
    <property type="project" value="TreeGrafter"/>
</dbReference>
<dbReference type="GO" id="GO:0023052">
    <property type="term" value="P:signaling"/>
    <property type="evidence" value="ECO:0007669"/>
    <property type="project" value="InterPro"/>
</dbReference>
<feature type="compositionally biased region" description="Basic and acidic residues" evidence="3">
    <location>
        <begin position="230"/>
        <end position="239"/>
    </location>
</feature>
<dbReference type="GO" id="GO:0007346">
    <property type="term" value="P:regulation of mitotic cell cycle"/>
    <property type="evidence" value="ECO:0007669"/>
    <property type="project" value="TreeGrafter"/>
</dbReference>
<dbReference type="GO" id="GO:0031616">
    <property type="term" value="C:spindle pole centrosome"/>
    <property type="evidence" value="ECO:0007669"/>
    <property type="project" value="TreeGrafter"/>
</dbReference>
<evidence type="ECO:0000256" key="2">
    <source>
        <dbReference type="SAM" id="Coils"/>
    </source>
</evidence>
<evidence type="ECO:0008006" key="6">
    <source>
        <dbReference type="Google" id="ProtNLM"/>
    </source>
</evidence>
<accession>A0A9Q1E459</accession>
<evidence type="ECO:0000256" key="3">
    <source>
        <dbReference type="SAM" id="MobiDB-lite"/>
    </source>
</evidence>
<feature type="compositionally biased region" description="Pro residues" evidence="3">
    <location>
        <begin position="552"/>
        <end position="561"/>
    </location>
</feature>
<feature type="region of interest" description="Disordered" evidence="3">
    <location>
        <begin position="127"/>
        <end position="337"/>
    </location>
</feature>
<dbReference type="OrthoDB" id="10023951at2759"/>
<evidence type="ECO:0000313" key="5">
    <source>
        <dbReference type="Proteomes" id="UP001152622"/>
    </source>
</evidence>
<feature type="region of interest" description="Disordered" evidence="3">
    <location>
        <begin position="970"/>
        <end position="1010"/>
    </location>
</feature>
<feature type="compositionally biased region" description="Basic and acidic residues" evidence="3">
    <location>
        <begin position="250"/>
        <end position="265"/>
    </location>
</feature>
<feature type="compositionally biased region" description="Basic and acidic residues" evidence="3">
    <location>
        <begin position="620"/>
        <end position="634"/>
    </location>
</feature>
<feature type="non-terminal residue" evidence="4">
    <location>
        <position position="1"/>
    </location>
</feature>
<dbReference type="AlphaFoldDB" id="A0A9Q1E459"/>
<feature type="region of interest" description="Disordered" evidence="3">
    <location>
        <begin position="601"/>
        <end position="634"/>
    </location>
</feature>
<evidence type="ECO:0000256" key="1">
    <source>
        <dbReference type="ARBA" id="ARBA00008839"/>
    </source>
</evidence>
<organism evidence="4 5">
    <name type="scientific">Synaphobranchus kaupii</name>
    <name type="common">Kaup's arrowtooth eel</name>
    <dbReference type="NCBI Taxonomy" id="118154"/>
    <lineage>
        <taxon>Eukaryota</taxon>
        <taxon>Metazoa</taxon>
        <taxon>Chordata</taxon>
        <taxon>Craniata</taxon>
        <taxon>Vertebrata</taxon>
        <taxon>Euteleostomi</taxon>
        <taxon>Actinopterygii</taxon>
        <taxon>Neopterygii</taxon>
        <taxon>Teleostei</taxon>
        <taxon>Anguilliformes</taxon>
        <taxon>Synaphobranchidae</taxon>
        <taxon>Synaphobranchus</taxon>
    </lineage>
</organism>
<dbReference type="EMBL" id="JAINUF010000093">
    <property type="protein sequence ID" value="KAJ8331946.1"/>
    <property type="molecule type" value="Genomic_DNA"/>
</dbReference>
<comment type="caution">
    <text evidence="4">The sequence shown here is derived from an EMBL/GenBank/DDBJ whole genome shotgun (WGS) entry which is preliminary data.</text>
</comment>
<evidence type="ECO:0000313" key="4">
    <source>
        <dbReference type="EMBL" id="KAJ8331946.1"/>
    </source>
</evidence>
<feature type="region of interest" description="Disordered" evidence="3">
    <location>
        <begin position="928"/>
        <end position="948"/>
    </location>
</feature>
<name>A0A9Q1E459_SYNKA</name>
<keyword evidence="5" id="KW-1185">Reference proteome</keyword>
<dbReference type="Proteomes" id="UP001152622">
    <property type="component" value="Unassembled WGS sequence"/>
</dbReference>
<keyword evidence="2" id="KW-0175">Coiled coil</keyword>
<feature type="compositionally biased region" description="Low complexity" evidence="3">
    <location>
        <begin position="154"/>
        <end position="168"/>
    </location>
</feature>
<dbReference type="PANTHER" id="PTHR12353:SF1">
    <property type="entry name" value="DISKS LARGE-ASSOCIATED PROTEIN 5"/>
    <property type="match status" value="1"/>
</dbReference>
<dbReference type="GO" id="GO:0005737">
    <property type="term" value="C:cytoplasm"/>
    <property type="evidence" value="ECO:0007669"/>
    <property type="project" value="TreeGrafter"/>
</dbReference>
<dbReference type="InterPro" id="IPR005026">
    <property type="entry name" value="SAPAP"/>
</dbReference>
<dbReference type="Pfam" id="PF03359">
    <property type="entry name" value="GKAP"/>
    <property type="match status" value="1"/>
</dbReference>
<gene>
    <name evidence="4" type="ORF">SKAU_G00430720</name>
</gene>
<protein>
    <recommendedName>
        <fullName evidence="6">Disks large-associated protein 5</fullName>
    </recommendedName>
</protein>
<dbReference type="GO" id="GO:0005634">
    <property type="term" value="C:nucleus"/>
    <property type="evidence" value="ECO:0007669"/>
    <property type="project" value="TreeGrafter"/>
</dbReference>
<dbReference type="GO" id="GO:0051382">
    <property type="term" value="P:kinetochore assembly"/>
    <property type="evidence" value="ECO:0007669"/>
    <property type="project" value="TreeGrafter"/>
</dbReference>
<feature type="region of interest" description="Disordered" evidence="3">
    <location>
        <begin position="547"/>
        <end position="584"/>
    </location>
</feature>
<feature type="compositionally biased region" description="Basic and acidic residues" evidence="3">
    <location>
        <begin position="138"/>
        <end position="153"/>
    </location>
</feature>
<dbReference type="PANTHER" id="PTHR12353">
    <property type="entry name" value="DISKS LARGE-ASSOCIATED PROTEIN DAP SAP90/PSD-95-ASSOCIATED PROTEIN"/>
    <property type="match status" value="1"/>
</dbReference>
<sequence>MESRFAHLSQRDSSVPMLRVKMSRRRSQAQKENRDLAVSRHRGLNRLPELGVFALDVSVVGQLEEADHGAAMSAKRNKNLNVAVEERKKMLARYKEAKELQKDKERRAKEKMGGVFKVGVYKPQPLASLPQAPARTKPLAEKRNVSAPRKAEPAVKPVVKPVKPRAAQKPPPVPPAGGRKTAPVERTARVQGVKATKKPQTAPPPGRGKTAPDNAEPQSQAIENKPVATEGDKVEEGKVEMLGSAGPPEGGEKPSKPENMEDKRPPSPSSFAPQGFVFEPPTGLSSFLSAPLDDPSADAFLASGPSRDDAPAAVVSDPPPTPQPSPQSPSNSQGPLHDIPYFRAVMASETGRLMGLCEQWDPRAEESSIPEEMRERVRTAVGQARLLMRQRFGQFQGLVDDCALGRGEKITTCTDLQGFWDMVFYQVEDVNRKFSLLKEVESRGWQEEHKPLPRIKRASKKAPLAAGNAAVRGGATAAARSRLAAVKAAMKAKQEAVAQRAAERPAGEASSEAPADAQSVVFHGGFFQVESPAKLSGSMRRTSLLRVAPSPCSSPCPPPRFSTPRRLHPAASRPSPAPGVTPARQTNSALFGSLCLTPRPQPSPCSTAPPGSPPPTRAQNAEREDRSGVPDHDTQPIPCPMSPAVCPVIPAPCPVNPAPCPVSPAVCSVIPTPCPVRPAVCSVNPAVCPVSPAVCSVIPAPCPVSPAVCSVIPAPCPVNPAPCPVSLAVCSVSPAPCPVNPALCLVSPAPTPQSDPVRALSNGPPGELEMETASQFASLAPSPQNVTSQSGIGQVHSEPLLLLAEGHSQSKLVPELKDASCGQSELVAEPELEGSPPALSVALTPCPQVEAVEDVGQFLSPCQRSDYSPSQWQELNFTLSPSAYPSTPTRELLLSPDDSSPMAQSPPFTPGPLPLPMMSEMPGCVNDRSPQAAAHVQTDPAAETSDAADVPGLDFDCCVQPSVRCGPSPRATVPMETWPSPGTTVVSDVQMESPERGPDDGMAGEAQVDA</sequence>
<dbReference type="GO" id="GO:0007059">
    <property type="term" value="P:chromosome segregation"/>
    <property type="evidence" value="ECO:0007669"/>
    <property type="project" value="TreeGrafter"/>
</dbReference>
<comment type="similarity">
    <text evidence="1">Belongs to the SAPAP family.</text>
</comment>
<dbReference type="GO" id="GO:0007052">
    <property type="term" value="P:mitotic spindle organization"/>
    <property type="evidence" value="ECO:0007669"/>
    <property type="project" value="TreeGrafter"/>
</dbReference>
<proteinExistence type="inferred from homology"/>